<dbReference type="AlphaFoldDB" id="A0AAD6ZRK8"/>
<name>A0AAD6ZRK8_9AGAR</name>
<accession>A0AAD6ZRK8</accession>
<evidence type="ECO:0000313" key="2">
    <source>
        <dbReference type="EMBL" id="KAJ7336209.1"/>
    </source>
</evidence>
<sequence length="105" mass="11453">MRRIVKRLIFPRQPELRRRVPRLAAASKSRNAALGLAEGMFGYVPALANVARRYTASSMGVWTMPLGLVVLAKDRINGAAASAKGEEERDGVRSTRKSTSRAQAS</sequence>
<feature type="region of interest" description="Disordered" evidence="1">
    <location>
        <begin position="79"/>
        <end position="105"/>
    </location>
</feature>
<protein>
    <submittedName>
        <fullName evidence="2">Uncharacterized protein</fullName>
    </submittedName>
</protein>
<comment type="caution">
    <text evidence="2">The sequence shown here is derived from an EMBL/GenBank/DDBJ whole genome shotgun (WGS) entry which is preliminary data.</text>
</comment>
<gene>
    <name evidence="2" type="ORF">DFH08DRAFT_965104</name>
</gene>
<dbReference type="Proteomes" id="UP001218218">
    <property type="component" value="Unassembled WGS sequence"/>
</dbReference>
<keyword evidence="3" id="KW-1185">Reference proteome</keyword>
<dbReference type="EMBL" id="JARIHO010000031">
    <property type="protein sequence ID" value="KAJ7336209.1"/>
    <property type="molecule type" value="Genomic_DNA"/>
</dbReference>
<evidence type="ECO:0000313" key="3">
    <source>
        <dbReference type="Proteomes" id="UP001218218"/>
    </source>
</evidence>
<organism evidence="2 3">
    <name type="scientific">Mycena albidolilacea</name>
    <dbReference type="NCBI Taxonomy" id="1033008"/>
    <lineage>
        <taxon>Eukaryota</taxon>
        <taxon>Fungi</taxon>
        <taxon>Dikarya</taxon>
        <taxon>Basidiomycota</taxon>
        <taxon>Agaricomycotina</taxon>
        <taxon>Agaricomycetes</taxon>
        <taxon>Agaricomycetidae</taxon>
        <taxon>Agaricales</taxon>
        <taxon>Marasmiineae</taxon>
        <taxon>Mycenaceae</taxon>
        <taxon>Mycena</taxon>
    </lineage>
</organism>
<evidence type="ECO:0000256" key="1">
    <source>
        <dbReference type="SAM" id="MobiDB-lite"/>
    </source>
</evidence>
<feature type="compositionally biased region" description="Basic and acidic residues" evidence="1">
    <location>
        <begin position="84"/>
        <end position="93"/>
    </location>
</feature>
<reference evidence="2" key="1">
    <citation type="submission" date="2023-03" db="EMBL/GenBank/DDBJ databases">
        <title>Massive genome expansion in bonnet fungi (Mycena s.s.) driven by repeated elements and novel gene families across ecological guilds.</title>
        <authorList>
            <consortium name="Lawrence Berkeley National Laboratory"/>
            <person name="Harder C.B."/>
            <person name="Miyauchi S."/>
            <person name="Viragh M."/>
            <person name="Kuo A."/>
            <person name="Thoen E."/>
            <person name="Andreopoulos B."/>
            <person name="Lu D."/>
            <person name="Skrede I."/>
            <person name="Drula E."/>
            <person name="Henrissat B."/>
            <person name="Morin E."/>
            <person name="Kohler A."/>
            <person name="Barry K."/>
            <person name="LaButti K."/>
            <person name="Morin E."/>
            <person name="Salamov A."/>
            <person name="Lipzen A."/>
            <person name="Mereny Z."/>
            <person name="Hegedus B."/>
            <person name="Baldrian P."/>
            <person name="Stursova M."/>
            <person name="Weitz H."/>
            <person name="Taylor A."/>
            <person name="Grigoriev I.V."/>
            <person name="Nagy L.G."/>
            <person name="Martin F."/>
            <person name="Kauserud H."/>
        </authorList>
    </citation>
    <scope>NUCLEOTIDE SEQUENCE</scope>
    <source>
        <strain evidence="2">CBHHK002</strain>
    </source>
</reference>
<proteinExistence type="predicted"/>